<keyword evidence="2" id="KW-0812">Transmembrane</keyword>
<gene>
    <name evidence="4" type="ORF">KBTEX_01822</name>
</gene>
<evidence type="ECO:0000256" key="1">
    <source>
        <dbReference type="SAM" id="MobiDB-lite"/>
    </source>
</evidence>
<name>A0A5B8R8N7_9ZZZZ</name>
<evidence type="ECO:0000259" key="3">
    <source>
        <dbReference type="Pfam" id="PF14342"/>
    </source>
</evidence>
<reference evidence="4" key="1">
    <citation type="submission" date="2019-06" db="EMBL/GenBank/DDBJ databases">
        <authorList>
            <person name="Murdoch R.W."/>
            <person name="Fathepure B."/>
        </authorList>
    </citation>
    <scope>NUCLEOTIDE SEQUENCE</scope>
</reference>
<feature type="region of interest" description="Disordered" evidence="1">
    <location>
        <begin position="1"/>
        <end position="22"/>
    </location>
</feature>
<feature type="transmembrane region" description="Helical" evidence="2">
    <location>
        <begin position="50"/>
        <end position="74"/>
    </location>
</feature>
<protein>
    <recommendedName>
        <fullName evidence="3">DUF4396 domain-containing protein</fullName>
    </recommendedName>
</protein>
<dbReference type="Pfam" id="PF14342">
    <property type="entry name" value="DUF4396"/>
    <property type="match status" value="1"/>
</dbReference>
<proteinExistence type="predicted"/>
<keyword evidence="2" id="KW-1133">Transmembrane helix</keyword>
<feature type="transmembrane region" description="Helical" evidence="2">
    <location>
        <begin position="128"/>
        <end position="152"/>
    </location>
</feature>
<keyword evidence="2" id="KW-0472">Membrane</keyword>
<accession>A0A5B8R8N7</accession>
<organism evidence="4">
    <name type="scientific">uncultured organism</name>
    <dbReference type="NCBI Taxonomy" id="155900"/>
    <lineage>
        <taxon>unclassified sequences</taxon>
        <taxon>environmental samples</taxon>
    </lineage>
</organism>
<feature type="transmembrane region" description="Helical" evidence="2">
    <location>
        <begin position="95"/>
        <end position="116"/>
    </location>
</feature>
<evidence type="ECO:0000313" key="4">
    <source>
        <dbReference type="EMBL" id="QEA05499.1"/>
    </source>
</evidence>
<feature type="domain" description="DUF4396" evidence="3">
    <location>
        <begin position="26"/>
        <end position="157"/>
    </location>
</feature>
<dbReference type="InterPro" id="IPR025509">
    <property type="entry name" value="DUF4396"/>
</dbReference>
<dbReference type="EMBL" id="MN079103">
    <property type="protein sequence ID" value="QEA05499.1"/>
    <property type="molecule type" value="Genomic_DNA"/>
</dbReference>
<sequence>MATHAGHAGHAHHHGAHGDHGGRLRTSVHATVHCLVGCSIGEFAGLSIGVALGLGTTLTLTLAVVLSFIAGLNLAVQPLMREQGMSYLDGIRTIWLGETVSIAAMEVAMNVTDYLVGGVQVGSLASPMFWAGFVAALPVGFLAALPVNYWLIGRNLKHCH</sequence>
<evidence type="ECO:0000256" key="2">
    <source>
        <dbReference type="SAM" id="Phobius"/>
    </source>
</evidence>
<dbReference type="AlphaFoldDB" id="A0A5B8R8N7"/>